<dbReference type="Proteomes" id="UP000248128">
    <property type="component" value="Unassembled WGS sequence"/>
</dbReference>
<dbReference type="InterPro" id="IPR010982">
    <property type="entry name" value="Lambda_DNA-bd_dom_sf"/>
</dbReference>
<dbReference type="Pfam" id="PF00356">
    <property type="entry name" value="LacI"/>
    <property type="match status" value="1"/>
</dbReference>
<dbReference type="PROSITE" id="PS00356">
    <property type="entry name" value="HTH_LACI_1"/>
    <property type="match status" value="1"/>
</dbReference>
<dbReference type="SUPFAM" id="SSF47413">
    <property type="entry name" value="lambda repressor-like DNA-binding domains"/>
    <property type="match status" value="1"/>
</dbReference>
<dbReference type="Gene3D" id="3.40.50.2300">
    <property type="match status" value="2"/>
</dbReference>
<dbReference type="PANTHER" id="PTHR30146:SF109">
    <property type="entry name" value="HTH-TYPE TRANSCRIPTIONAL REGULATOR GALS"/>
    <property type="match status" value="1"/>
</dbReference>
<feature type="domain" description="HTH lacI-type" evidence="5">
    <location>
        <begin position="26"/>
        <end position="78"/>
    </location>
</feature>
<keyword evidence="2" id="KW-0238">DNA-binding</keyword>
<protein>
    <submittedName>
        <fullName evidence="6">LacI family transcriptional regulator</fullName>
    </submittedName>
</protein>
<dbReference type="CDD" id="cd01392">
    <property type="entry name" value="HTH_LacI"/>
    <property type="match status" value="1"/>
</dbReference>
<reference evidence="6 7" key="1">
    <citation type="submission" date="2018-05" db="EMBL/GenBank/DDBJ databases">
        <title>Reference genomes for bee gut microbiota database.</title>
        <authorList>
            <person name="Ellegaard K.M."/>
        </authorList>
    </citation>
    <scope>NUCLEOTIDE SEQUENCE [LARGE SCALE GENOMIC DNA]</scope>
    <source>
        <strain evidence="6 7">ESL0199</strain>
    </source>
</reference>
<sequence>MSDNNHDENRPVARKAKGDAGEKHRIGISDVAKLSGVSIGTVSNYLNYPDRVSDKLKFKIQEAIESLGYIRMPRQHSNFGTVPYPIIGFVITDVENSVFISALEGVQEVCDEEDMQVIAVNAMSDKERQTSLVRMLCQMRLQGILLSSVFDSQDDIAFARAAGIPVVMIDHLNPAIADNSCSILKNDEAACQLAVHELIGTGCKRLVFAYHAADVFQPIHNRLLGFEDIASKDGEISFQSVDSAGNSFEDGLELGNSIAAMPPEQRPDGMIAATDTLAAGLLSALQHNDLRIPQDVSVIGLEGDTMDSISPMPMTVVESPGVEMGRQAMQQLVDEITNPKGHIHTTQLLMPRLVRRSSTRKPAI</sequence>
<name>A0A318MRE9_9BIFI</name>
<evidence type="ECO:0000256" key="3">
    <source>
        <dbReference type="ARBA" id="ARBA00023163"/>
    </source>
</evidence>
<evidence type="ECO:0000313" key="7">
    <source>
        <dbReference type="Proteomes" id="UP000248128"/>
    </source>
</evidence>
<gene>
    <name evidence="6" type="ORF">DKK74_07060</name>
</gene>
<dbReference type="GO" id="GO:0003700">
    <property type="term" value="F:DNA-binding transcription factor activity"/>
    <property type="evidence" value="ECO:0007669"/>
    <property type="project" value="TreeGrafter"/>
</dbReference>
<dbReference type="InterPro" id="IPR000843">
    <property type="entry name" value="HTH_LacI"/>
</dbReference>
<dbReference type="Pfam" id="PF13377">
    <property type="entry name" value="Peripla_BP_3"/>
    <property type="match status" value="1"/>
</dbReference>
<keyword evidence="3" id="KW-0804">Transcription</keyword>
<evidence type="ECO:0000256" key="4">
    <source>
        <dbReference type="SAM" id="MobiDB-lite"/>
    </source>
</evidence>
<keyword evidence="1" id="KW-0805">Transcription regulation</keyword>
<dbReference type="InterPro" id="IPR046335">
    <property type="entry name" value="LacI/GalR-like_sensor"/>
</dbReference>
<dbReference type="CDD" id="cd06267">
    <property type="entry name" value="PBP1_LacI_sugar_binding-like"/>
    <property type="match status" value="1"/>
</dbReference>
<dbReference type="RefSeq" id="WP_110413417.1">
    <property type="nucleotide sequence ID" value="NZ_QGLK01000005.1"/>
</dbReference>
<evidence type="ECO:0000313" key="6">
    <source>
        <dbReference type="EMBL" id="PXY86581.1"/>
    </source>
</evidence>
<proteinExistence type="predicted"/>
<evidence type="ECO:0000256" key="2">
    <source>
        <dbReference type="ARBA" id="ARBA00023125"/>
    </source>
</evidence>
<organism evidence="6 7">
    <name type="scientific">Bifidobacterium asteroides</name>
    <dbReference type="NCBI Taxonomy" id="1684"/>
    <lineage>
        <taxon>Bacteria</taxon>
        <taxon>Bacillati</taxon>
        <taxon>Actinomycetota</taxon>
        <taxon>Actinomycetes</taxon>
        <taxon>Bifidobacteriales</taxon>
        <taxon>Bifidobacteriaceae</taxon>
        <taxon>Bifidobacterium</taxon>
    </lineage>
</organism>
<accession>A0A318MRE9</accession>
<dbReference type="InterPro" id="IPR028082">
    <property type="entry name" value="Peripla_BP_I"/>
</dbReference>
<evidence type="ECO:0000256" key="1">
    <source>
        <dbReference type="ARBA" id="ARBA00023015"/>
    </source>
</evidence>
<dbReference type="SUPFAM" id="SSF53822">
    <property type="entry name" value="Periplasmic binding protein-like I"/>
    <property type="match status" value="1"/>
</dbReference>
<comment type="caution">
    <text evidence="6">The sequence shown here is derived from an EMBL/GenBank/DDBJ whole genome shotgun (WGS) entry which is preliminary data.</text>
</comment>
<dbReference type="SMART" id="SM00354">
    <property type="entry name" value="HTH_LACI"/>
    <property type="match status" value="1"/>
</dbReference>
<dbReference type="PANTHER" id="PTHR30146">
    <property type="entry name" value="LACI-RELATED TRANSCRIPTIONAL REPRESSOR"/>
    <property type="match status" value="1"/>
</dbReference>
<dbReference type="AlphaFoldDB" id="A0A318MRE9"/>
<dbReference type="EMBL" id="QGLK01000005">
    <property type="protein sequence ID" value="PXY86581.1"/>
    <property type="molecule type" value="Genomic_DNA"/>
</dbReference>
<dbReference type="OrthoDB" id="2854648at2"/>
<dbReference type="Gene3D" id="1.10.260.40">
    <property type="entry name" value="lambda repressor-like DNA-binding domains"/>
    <property type="match status" value="1"/>
</dbReference>
<feature type="region of interest" description="Disordered" evidence="4">
    <location>
        <begin position="1"/>
        <end position="21"/>
    </location>
</feature>
<dbReference type="GO" id="GO:0000976">
    <property type="term" value="F:transcription cis-regulatory region binding"/>
    <property type="evidence" value="ECO:0007669"/>
    <property type="project" value="TreeGrafter"/>
</dbReference>
<evidence type="ECO:0000259" key="5">
    <source>
        <dbReference type="PROSITE" id="PS50932"/>
    </source>
</evidence>
<dbReference type="PROSITE" id="PS50932">
    <property type="entry name" value="HTH_LACI_2"/>
    <property type="match status" value="1"/>
</dbReference>